<gene>
    <name evidence="1" type="ORF">MYCIT1_LOCUS21385</name>
    <name evidence="2" type="ORF">MYCIT1_LOCUS24871</name>
</gene>
<feature type="non-terminal residue" evidence="1">
    <location>
        <position position="1"/>
    </location>
</feature>
<accession>A0AAD2HCQ8</accession>
<proteinExistence type="predicted"/>
<dbReference type="AlphaFoldDB" id="A0AAD2HCQ8"/>
<dbReference type="EMBL" id="CAVNYO010000401">
    <property type="protein sequence ID" value="CAK5274289.1"/>
    <property type="molecule type" value="Genomic_DNA"/>
</dbReference>
<protein>
    <submittedName>
        <fullName evidence="1">Uncharacterized protein</fullName>
    </submittedName>
</protein>
<evidence type="ECO:0000313" key="3">
    <source>
        <dbReference type="Proteomes" id="UP001295794"/>
    </source>
</evidence>
<evidence type="ECO:0000313" key="2">
    <source>
        <dbReference type="EMBL" id="CAK5276531.1"/>
    </source>
</evidence>
<dbReference type="Proteomes" id="UP001295794">
    <property type="component" value="Unassembled WGS sequence"/>
</dbReference>
<reference evidence="1" key="1">
    <citation type="submission" date="2023-11" db="EMBL/GenBank/DDBJ databases">
        <authorList>
            <person name="De Vega J J."/>
            <person name="De Vega J J."/>
        </authorList>
    </citation>
    <scope>NUCLEOTIDE SEQUENCE</scope>
</reference>
<keyword evidence="3" id="KW-1185">Reference proteome</keyword>
<comment type="caution">
    <text evidence="1">The sequence shown here is derived from an EMBL/GenBank/DDBJ whole genome shotgun (WGS) entry which is preliminary data.</text>
</comment>
<name>A0AAD2HCQ8_9AGAR</name>
<evidence type="ECO:0000313" key="1">
    <source>
        <dbReference type="EMBL" id="CAK5274289.1"/>
    </source>
</evidence>
<organism evidence="1 3">
    <name type="scientific">Mycena citricolor</name>
    <dbReference type="NCBI Taxonomy" id="2018698"/>
    <lineage>
        <taxon>Eukaryota</taxon>
        <taxon>Fungi</taxon>
        <taxon>Dikarya</taxon>
        <taxon>Basidiomycota</taxon>
        <taxon>Agaricomycotina</taxon>
        <taxon>Agaricomycetes</taxon>
        <taxon>Agaricomycetidae</taxon>
        <taxon>Agaricales</taxon>
        <taxon>Marasmiineae</taxon>
        <taxon>Mycenaceae</taxon>
        <taxon>Mycena</taxon>
    </lineage>
</organism>
<sequence>LAPSPRSGVPDVPVPLHFHRLGRCGCLDNLSCYNAVLELSLGLRNATDVLARSSNHSGDQGCALTVCISEMDDMLKNSLLGDNPSPMVEQQYDPLYYDRSMIDPSNSLGWDHFTNEDFMSWSQGGSFSGGR</sequence>
<dbReference type="EMBL" id="CAVNYO010000409">
    <property type="protein sequence ID" value="CAK5276531.1"/>
    <property type="molecule type" value="Genomic_DNA"/>
</dbReference>